<protein>
    <submittedName>
        <fullName evidence="3">Molybdate ABC transporter periplasmic substrate-binding protein</fullName>
    </submittedName>
    <submittedName>
        <fullName evidence="4">Tungstate/molybdate binding protein</fullName>
    </submittedName>
</protein>
<dbReference type="Pfam" id="PF13531">
    <property type="entry name" value="SBP_bac_11"/>
    <property type="match status" value="1"/>
</dbReference>
<keyword evidence="6" id="KW-1185">Reference proteome</keyword>
<evidence type="ECO:0000313" key="5">
    <source>
        <dbReference type="Proteomes" id="UP000003751"/>
    </source>
</evidence>
<gene>
    <name evidence="4" type="ORF">SAMN05444342_1140</name>
    <name evidence="3" type="ORF">ZOD2009_17303</name>
</gene>
<dbReference type="InterPro" id="IPR006311">
    <property type="entry name" value="TAT_signal"/>
</dbReference>
<evidence type="ECO:0000313" key="6">
    <source>
        <dbReference type="Proteomes" id="UP000184203"/>
    </source>
</evidence>
<dbReference type="AlphaFoldDB" id="E7QXC2"/>
<evidence type="ECO:0000313" key="4">
    <source>
        <dbReference type="EMBL" id="SHK26273.1"/>
    </source>
</evidence>
<dbReference type="GO" id="GO:0015689">
    <property type="term" value="P:molybdate ion transport"/>
    <property type="evidence" value="ECO:0007669"/>
    <property type="project" value="TreeGrafter"/>
</dbReference>
<feature type="region of interest" description="Disordered" evidence="2">
    <location>
        <begin position="343"/>
        <end position="364"/>
    </location>
</feature>
<evidence type="ECO:0000313" key="3">
    <source>
        <dbReference type="EMBL" id="EFW90925.1"/>
    </source>
</evidence>
<dbReference type="SUPFAM" id="SSF53850">
    <property type="entry name" value="Periplasmic binding protein-like II"/>
    <property type="match status" value="1"/>
</dbReference>
<feature type="compositionally biased region" description="Low complexity" evidence="2">
    <location>
        <begin position="38"/>
        <end position="63"/>
    </location>
</feature>
<reference evidence="4" key="3">
    <citation type="submission" date="2016-11" db="EMBL/GenBank/DDBJ databases">
        <authorList>
            <person name="Jaros S."/>
            <person name="Januszkiewicz K."/>
            <person name="Wedrychowicz H."/>
        </authorList>
    </citation>
    <scope>NUCLEOTIDE SEQUENCE [LARGE SCALE GENOMIC DNA]</scope>
    <source>
        <strain evidence="4">DX253</strain>
    </source>
</reference>
<dbReference type="Proteomes" id="UP000003751">
    <property type="component" value="Unassembled WGS sequence"/>
</dbReference>
<feature type="region of interest" description="Disordered" evidence="2">
    <location>
        <begin position="25"/>
        <end position="63"/>
    </location>
</feature>
<sequence length="364" mass="38872">MTDRPTITRRRLLQGTATTGALALAGCTSGDDDGDAGSGEISSTGDDSTSTTDGTDSSGSKDLSGTMTIFHAGSLSAPFEDAEKKFESKYDVQVNREAKGSVGSTKKITNLGRSADVLAVSDYRLIPDMMIPKYAKWYAVFATNAMTIAYTDKSTGSDEISPDNWWEILGRDDVTFAHSDPAVDPNGYRSVMTMQLGAVPFDGEKLYDESTSKALIDKAKIPSGTETDLVGQLKSGELDYAWEYQSAGKSHDLKTVDLQPSVDLSKATSKYAKHYAKAEVETKNETYTGAPIAYGITVPSNAKNPDAGAAWVEYMITEPGQKMLKQNGFEPVKPAVVPKSGTDAVPKGVMNHAEAKSSLGPLEL</sequence>
<dbReference type="CDD" id="cd13540">
    <property type="entry name" value="PBP2_ModA_WtpA"/>
    <property type="match status" value="1"/>
</dbReference>
<comment type="similarity">
    <text evidence="1">Belongs to the bacterial solute-binding protein 1 family. WtpA subfamily.</text>
</comment>
<dbReference type="PANTHER" id="PTHR30632">
    <property type="entry name" value="MOLYBDATE-BINDING PERIPLASMIC PROTEIN"/>
    <property type="match status" value="1"/>
</dbReference>
<reference evidence="3 5" key="1">
    <citation type="journal article" date="2014" name="ISME J.">
        <title>Trehalose/2-sulfotrehalose biosynthesis and glycine-betaine uptake are widely spread mechanisms for osmoadaptation in the Halobacteriales.</title>
        <authorList>
            <person name="Youssef N.H."/>
            <person name="Savage-Ashlock K.N."/>
            <person name="McCully A.L."/>
            <person name="Luedtke B."/>
            <person name="Shaw E.I."/>
            <person name="Hoff W.D."/>
            <person name="Elshahed M.S."/>
        </authorList>
    </citation>
    <scope>NUCLEOTIDE SEQUENCE [LARGE SCALE GENOMIC DNA]</scope>
    <source>
        <strain evidence="3 5">DX253</strain>
    </source>
</reference>
<dbReference type="PATRIC" id="fig|797209.4.peg.3387"/>
<dbReference type="InterPro" id="IPR050682">
    <property type="entry name" value="ModA/WtpA"/>
</dbReference>
<accession>E7QXC2</accession>
<dbReference type="PANTHER" id="PTHR30632:SF16">
    <property type="entry name" value="MOLYBDATE_TUNGSTATE-BINDING PROTEIN WTPA"/>
    <property type="match status" value="1"/>
</dbReference>
<reference evidence="6" key="2">
    <citation type="submission" date="2016-11" db="EMBL/GenBank/DDBJ databases">
        <authorList>
            <person name="Varghese N."/>
            <person name="Submissions S."/>
        </authorList>
    </citation>
    <scope>NUCLEOTIDE SEQUENCE [LARGE SCALE GENOMIC DNA]</scope>
    <source>
        <strain evidence="6">DX253</strain>
    </source>
</reference>
<dbReference type="Gene3D" id="3.40.190.10">
    <property type="entry name" value="Periplasmic binding protein-like II"/>
    <property type="match status" value="2"/>
</dbReference>
<dbReference type="eggNOG" id="arCOG00219">
    <property type="taxonomic scope" value="Archaea"/>
</dbReference>
<dbReference type="EMBL" id="FRAN01000001">
    <property type="protein sequence ID" value="SHK26273.1"/>
    <property type="molecule type" value="Genomic_DNA"/>
</dbReference>
<proteinExistence type="inferred from homology"/>
<evidence type="ECO:0000256" key="2">
    <source>
        <dbReference type="SAM" id="MobiDB-lite"/>
    </source>
</evidence>
<organism evidence="3 5">
    <name type="scientific">Haladaptatus paucihalophilus DX253</name>
    <dbReference type="NCBI Taxonomy" id="797209"/>
    <lineage>
        <taxon>Archaea</taxon>
        <taxon>Methanobacteriati</taxon>
        <taxon>Methanobacteriota</taxon>
        <taxon>Stenosarchaea group</taxon>
        <taxon>Halobacteria</taxon>
        <taxon>Halobacteriales</taxon>
        <taxon>Haladaptataceae</taxon>
        <taxon>Haladaptatus</taxon>
    </lineage>
</organism>
<dbReference type="EMBL" id="AEMG01000019">
    <property type="protein sequence ID" value="EFW90925.1"/>
    <property type="molecule type" value="Genomic_DNA"/>
</dbReference>
<name>E7QXC2_HALPU</name>
<dbReference type="RefSeq" id="WP_007981928.1">
    <property type="nucleotide sequence ID" value="NZ_AEMG01000019.1"/>
</dbReference>
<dbReference type="OrthoDB" id="7820at2157"/>
<dbReference type="GO" id="GO:0030973">
    <property type="term" value="F:molybdate ion binding"/>
    <property type="evidence" value="ECO:0007669"/>
    <property type="project" value="TreeGrafter"/>
</dbReference>
<dbReference type="PROSITE" id="PS51257">
    <property type="entry name" value="PROKAR_LIPOPROTEIN"/>
    <property type="match status" value="1"/>
</dbReference>
<dbReference type="STRING" id="797209.GCA_000376445_02980"/>
<evidence type="ECO:0000256" key="1">
    <source>
        <dbReference type="ARBA" id="ARBA00009438"/>
    </source>
</evidence>
<dbReference type="Proteomes" id="UP000184203">
    <property type="component" value="Unassembled WGS sequence"/>
</dbReference>
<dbReference type="PROSITE" id="PS51318">
    <property type="entry name" value="TAT"/>
    <property type="match status" value="1"/>
</dbReference>